<protein>
    <submittedName>
        <fullName evidence="1">Uncharacterized protein</fullName>
    </submittedName>
</protein>
<sequence>MSLTAAITKWSGGNSSAAYAGSVAKTLGISPDTVLTKGMLADPNVAVPLAKAMSRIEAGKDFPMSDDQWRTAHEMFKAGGAIPSTGPVNLKTDLAPSFAPAGTPEAAVEANKIAAYRPSPTLWRTVEAAADETTAAYLFRDSPVFTPAPDYKPTVEELDTRKQGLPEKYWDRLIGVSPAHSDYLTAQAKRQFENEVTLSEAGWTGTGIGLVSSILDPVDLAVGIASGGLGAFAGGAMKAGAIGQRLMAAGGAAAGNVGLTALGDAAGRATEGSDYAYAAAWGAGLGFAFGPLARNPATQDIADAGAYAANRAMTDIRRGTPLFSGGEGTLSAAPAAVDNVKLSGGDLMSIADGDVSRTAIESLRPDMAGRGGTSDNPLMRAVSQALGLDVVGRVGPDGGMAVNPFSAGEDKLRIMSTADRRLYSVAYPQFDEWAKARGVNWMKLAAPRLTQEWEDFASQVTAHRRDLRPERDTHYDPQVVKTSREMGAILEEHRQGNIAPRPETPSNPGRPLAGMENVPANPHYMPRVYRLDKILAIDATGRKFVEWLEGALLSAHKELGDKAEALARGLYSGLMRRGFNLDEFAMMARDGATADVIRSGMLDIGMSEADIADILARLPKGSKPGFTHVRLDIDETFVHPRTDLKLSDFTETNAFDLFDHYNHQASAWRAAGRMQIVRGDGEVLLDGIRSRKEISDVLQQVADKGYASGLTPKQIEDDTALLREMLDRLFGVPHDKGGTAVAQGAEIVRNLATMTSAGNFGLSALPDMARIATIGGLRAMVQQLPAFRTHILEGGVLRPRDDLAMDMAAFGAVDEFKHLSPRRVPEDGMLTTPMQGAMGKMAGVTKVLGDAVVHMSGMTIINARVRETARRVMASRFYRDAELAFTGSSTVDISRLPEAERNRLKWFGLSDDMLVRVLQQVREHGETTDSIWGAKLHRLHPDAWTDDEAKHAFTMSLNRAAGRASMEHDFGPGTVYDRSPIFRTFTQLRRFGLNAWHMNILHGRAMSDAEAFADVVWSTLAAASLYAVRTRIQAATQPDPERFLQERLTAGDIAGAAFQLGAYSSLIPALVDTGIGLTGANPLFGYRNSALPSDAWFGNPSVTFLNNLLRVAPSALFQPIIMGRERSQQEWRQMLSILPFQNNIAVQSALGLMVRDAPPYAPKSRGYSISEALMKPLQ</sequence>
<gene>
    <name evidence="1" type="ORF">V5F32_08370</name>
</gene>
<evidence type="ECO:0000313" key="1">
    <source>
        <dbReference type="EMBL" id="MFG1372174.1"/>
    </source>
</evidence>
<dbReference type="Proteomes" id="UP001604002">
    <property type="component" value="Unassembled WGS sequence"/>
</dbReference>
<comment type="caution">
    <text evidence="1">The sequence shown here is derived from an EMBL/GenBank/DDBJ whole genome shotgun (WGS) entry which is preliminary data.</text>
</comment>
<evidence type="ECO:0000313" key="2">
    <source>
        <dbReference type="Proteomes" id="UP001604002"/>
    </source>
</evidence>
<accession>A0ABW6ZWP2</accession>
<reference evidence="1 2" key="1">
    <citation type="submission" date="2024-02" db="EMBL/GenBank/DDBJ databases">
        <title>Expansion and revision of Xanthobacter and proposal of Roseixanthobacter gen. nov.</title>
        <authorList>
            <person name="Soltysiak M.P.M."/>
            <person name="Jalihal A."/>
            <person name="Ory A."/>
            <person name="Chrisophersen C."/>
            <person name="Lee A.D."/>
            <person name="Boulton J."/>
            <person name="Springer M."/>
        </authorList>
    </citation>
    <scope>NUCLEOTIDE SEQUENCE [LARGE SCALE GENOMIC DNA]</scope>
    <source>
        <strain evidence="1 2">23A</strain>
    </source>
</reference>
<keyword evidence="2" id="KW-1185">Reference proteome</keyword>
<name>A0ABW6ZWP2_9HYPH</name>
<proteinExistence type="predicted"/>
<dbReference type="EMBL" id="JBAFVH010000004">
    <property type="protein sequence ID" value="MFG1372174.1"/>
    <property type="molecule type" value="Genomic_DNA"/>
</dbReference>
<dbReference type="RefSeq" id="WP_393992082.1">
    <property type="nucleotide sequence ID" value="NZ_JBAFVH010000004.1"/>
</dbReference>
<organism evidence="1 2">
    <name type="scientific">Xanthobacter oligotrophicus</name>
    <dbReference type="NCBI Taxonomy" id="2607286"/>
    <lineage>
        <taxon>Bacteria</taxon>
        <taxon>Pseudomonadati</taxon>
        <taxon>Pseudomonadota</taxon>
        <taxon>Alphaproteobacteria</taxon>
        <taxon>Hyphomicrobiales</taxon>
        <taxon>Xanthobacteraceae</taxon>
        <taxon>Xanthobacter</taxon>
    </lineage>
</organism>